<dbReference type="InterPro" id="IPR043502">
    <property type="entry name" value="DNA/RNA_pol_sf"/>
</dbReference>
<dbReference type="SUPFAM" id="SSF56672">
    <property type="entry name" value="DNA/RNA polymerases"/>
    <property type="match status" value="1"/>
</dbReference>
<dbReference type="Proteomes" id="UP000235145">
    <property type="component" value="Unassembled WGS sequence"/>
</dbReference>
<dbReference type="PANTHER" id="PTHR24559:SF444">
    <property type="entry name" value="REVERSE TRANSCRIPTASE DOMAIN-CONTAINING PROTEIN"/>
    <property type="match status" value="1"/>
</dbReference>
<keyword evidence="4" id="KW-1185">Reference proteome</keyword>
<dbReference type="InterPro" id="IPR053134">
    <property type="entry name" value="RNA-dir_DNA_polymerase"/>
</dbReference>
<dbReference type="InterPro" id="IPR043128">
    <property type="entry name" value="Rev_trsase/Diguanyl_cyclase"/>
</dbReference>
<reference evidence="3 4" key="1">
    <citation type="journal article" date="2017" name="Nat. Commun.">
        <title>Genome assembly with in vitro proximity ligation data and whole-genome triplication in lettuce.</title>
        <authorList>
            <person name="Reyes-Chin-Wo S."/>
            <person name="Wang Z."/>
            <person name="Yang X."/>
            <person name="Kozik A."/>
            <person name="Arikit S."/>
            <person name="Song C."/>
            <person name="Xia L."/>
            <person name="Froenicke L."/>
            <person name="Lavelle D.O."/>
            <person name="Truco M.J."/>
            <person name="Xia R."/>
            <person name="Zhu S."/>
            <person name="Xu C."/>
            <person name="Xu H."/>
            <person name="Xu X."/>
            <person name="Cox K."/>
            <person name="Korf I."/>
            <person name="Meyers B.C."/>
            <person name="Michelmore R.W."/>
        </authorList>
    </citation>
    <scope>NUCLEOTIDE SEQUENCE [LARGE SCALE GENOMIC DNA]</scope>
    <source>
        <strain evidence="4">cv. Salinas</strain>
        <tissue evidence="3">Seedlings</tissue>
    </source>
</reference>
<protein>
    <recommendedName>
        <fullName evidence="2">Reverse transcriptase domain-containing protein</fullName>
    </recommendedName>
</protein>
<gene>
    <name evidence="3" type="ORF">LSAT_V11C300130530</name>
</gene>
<dbReference type="InterPro" id="IPR000477">
    <property type="entry name" value="RT_dom"/>
</dbReference>
<dbReference type="AlphaFoldDB" id="A0A9R1WAB3"/>
<evidence type="ECO:0000313" key="4">
    <source>
        <dbReference type="Proteomes" id="UP000235145"/>
    </source>
</evidence>
<name>A0A9R1WAB3_LACSA</name>
<dbReference type="EMBL" id="NBSK02000003">
    <property type="protein sequence ID" value="KAJ0218981.1"/>
    <property type="molecule type" value="Genomic_DNA"/>
</dbReference>
<dbReference type="CDD" id="cd01647">
    <property type="entry name" value="RT_LTR"/>
    <property type="match status" value="1"/>
</dbReference>
<keyword evidence="1" id="KW-0175">Coiled coil</keyword>
<sequence>MVKKHYGSWRMCINYSNLDNACPKDHYPLPEIDPKVESMEGFQLKCFLDTYKGYHQVKMRWENEEKTVFHINRGTYCYQKMPSSLKNASTTYQCLMDKVFEERNGKNVEVYVDDMVIKSRNEETLLQDAEETLQTLAQAQMKLNQVKIQEFFDSKTPYNI</sequence>
<organism evidence="3 4">
    <name type="scientific">Lactuca sativa</name>
    <name type="common">Garden lettuce</name>
    <dbReference type="NCBI Taxonomy" id="4236"/>
    <lineage>
        <taxon>Eukaryota</taxon>
        <taxon>Viridiplantae</taxon>
        <taxon>Streptophyta</taxon>
        <taxon>Embryophyta</taxon>
        <taxon>Tracheophyta</taxon>
        <taxon>Spermatophyta</taxon>
        <taxon>Magnoliopsida</taxon>
        <taxon>eudicotyledons</taxon>
        <taxon>Gunneridae</taxon>
        <taxon>Pentapetalae</taxon>
        <taxon>asterids</taxon>
        <taxon>campanulids</taxon>
        <taxon>Asterales</taxon>
        <taxon>Asteraceae</taxon>
        <taxon>Cichorioideae</taxon>
        <taxon>Cichorieae</taxon>
        <taxon>Lactucinae</taxon>
        <taxon>Lactuca</taxon>
    </lineage>
</organism>
<evidence type="ECO:0000313" key="3">
    <source>
        <dbReference type="EMBL" id="KAJ0218981.1"/>
    </source>
</evidence>
<comment type="caution">
    <text evidence="3">The sequence shown here is derived from an EMBL/GenBank/DDBJ whole genome shotgun (WGS) entry which is preliminary data.</text>
</comment>
<feature type="domain" description="Reverse transcriptase" evidence="2">
    <location>
        <begin position="2"/>
        <end position="151"/>
    </location>
</feature>
<dbReference type="Gene3D" id="3.30.70.270">
    <property type="match status" value="1"/>
</dbReference>
<dbReference type="PANTHER" id="PTHR24559">
    <property type="entry name" value="TRANSPOSON TY3-I GAG-POL POLYPROTEIN"/>
    <property type="match status" value="1"/>
</dbReference>
<accession>A0A9R1WAB3</accession>
<evidence type="ECO:0000259" key="2">
    <source>
        <dbReference type="Pfam" id="PF00078"/>
    </source>
</evidence>
<proteinExistence type="predicted"/>
<evidence type="ECO:0000256" key="1">
    <source>
        <dbReference type="SAM" id="Coils"/>
    </source>
</evidence>
<dbReference type="Pfam" id="PF00078">
    <property type="entry name" value="RVT_1"/>
    <property type="match status" value="1"/>
</dbReference>
<feature type="coiled-coil region" evidence="1">
    <location>
        <begin position="119"/>
        <end position="149"/>
    </location>
</feature>